<evidence type="ECO:0000256" key="2">
    <source>
        <dbReference type="SAM" id="Phobius"/>
    </source>
</evidence>
<keyword evidence="5" id="KW-1185">Reference proteome</keyword>
<dbReference type="EMBL" id="JACIBY010000014">
    <property type="protein sequence ID" value="MBB3841215.1"/>
    <property type="molecule type" value="Genomic_DNA"/>
</dbReference>
<name>A0A7W6ESX9_9BACT</name>
<dbReference type="Gene3D" id="3.30.1330.60">
    <property type="entry name" value="OmpA-like domain"/>
    <property type="match status" value="1"/>
</dbReference>
<evidence type="ECO:0000313" key="5">
    <source>
        <dbReference type="Proteomes" id="UP000541352"/>
    </source>
</evidence>
<evidence type="ECO:0000313" key="4">
    <source>
        <dbReference type="EMBL" id="MBB3841215.1"/>
    </source>
</evidence>
<dbReference type="PROSITE" id="PS51123">
    <property type="entry name" value="OMPA_2"/>
    <property type="match status" value="1"/>
</dbReference>
<dbReference type="Proteomes" id="UP000541352">
    <property type="component" value="Unassembled WGS sequence"/>
</dbReference>
<evidence type="ECO:0000259" key="3">
    <source>
        <dbReference type="PROSITE" id="PS51123"/>
    </source>
</evidence>
<keyword evidence="1 2" id="KW-0472">Membrane</keyword>
<dbReference type="InterPro" id="IPR006665">
    <property type="entry name" value="OmpA-like"/>
</dbReference>
<reference evidence="4 5" key="1">
    <citation type="submission" date="2020-08" db="EMBL/GenBank/DDBJ databases">
        <title>Genomic Encyclopedia of Type Strains, Phase IV (KMG-IV): sequencing the most valuable type-strain genomes for metagenomic binning, comparative biology and taxonomic classification.</title>
        <authorList>
            <person name="Goeker M."/>
        </authorList>
    </citation>
    <scope>NUCLEOTIDE SEQUENCE [LARGE SCALE GENOMIC DNA]</scope>
    <source>
        <strain evidence="4 5">DSM 17976</strain>
    </source>
</reference>
<gene>
    <name evidence="4" type="ORF">FHS57_005236</name>
</gene>
<dbReference type="GO" id="GO:0016020">
    <property type="term" value="C:membrane"/>
    <property type="evidence" value="ECO:0007669"/>
    <property type="project" value="UniProtKB-UniRule"/>
</dbReference>
<proteinExistence type="predicted"/>
<dbReference type="Pfam" id="PF00691">
    <property type="entry name" value="OmpA"/>
    <property type="match status" value="1"/>
</dbReference>
<feature type="domain" description="OmpA-like" evidence="3">
    <location>
        <begin position="305"/>
        <end position="420"/>
    </location>
</feature>
<evidence type="ECO:0000256" key="1">
    <source>
        <dbReference type="PROSITE-ProRule" id="PRU00473"/>
    </source>
</evidence>
<organism evidence="4 5">
    <name type="scientific">Runella defluvii</name>
    <dbReference type="NCBI Taxonomy" id="370973"/>
    <lineage>
        <taxon>Bacteria</taxon>
        <taxon>Pseudomonadati</taxon>
        <taxon>Bacteroidota</taxon>
        <taxon>Cytophagia</taxon>
        <taxon>Cytophagales</taxon>
        <taxon>Spirosomataceae</taxon>
        <taxon>Runella</taxon>
    </lineage>
</organism>
<protein>
    <submittedName>
        <fullName evidence="4">Outer membrane protein OmpA-like peptidoglycan-associated protein</fullName>
    </submittedName>
</protein>
<dbReference type="Pfam" id="PF06078">
    <property type="entry name" value="DUF937"/>
    <property type="match status" value="1"/>
</dbReference>
<sequence length="420" mass="45485">MNLFASLKETLTEGIVNQIAVQNNEKTEKIQKAIDAFAASIVGGLIKRASNESGMKLIFNQAKNTPFSPEQLPRILKTPSELEEFKAAGEKILNTVLPGFKSSVCSMVTKYSGTKNSLASSLSGISMSIIISVLKKVVAEKQFDAESLAAYLGEQRESLLTIVPDLNDRIIETVGIQYLLQSFEVPRAEQSTTITKSSEPIPAKQPFLVGVDVEDSGLGRINFKWVGLGLLVVAVIGAGIYFWSQRDTSTVDTEIDADTLAEARTIQEPIAANKTADTTTAATPTTPAATTTESPMATYLADAAAAKGKAFKFENVDFEDNTVQLKATASQPVQALADLLKKYPTAQIKLVAYANDAKPPLTNKVLSVKRVYALKDQFVKSGISFVRVDAEGRGTGINPKDTTGRKQIPMREIWVKFVQK</sequence>
<feature type="transmembrane region" description="Helical" evidence="2">
    <location>
        <begin position="225"/>
        <end position="243"/>
    </location>
</feature>
<dbReference type="AlphaFoldDB" id="A0A7W6ESX9"/>
<comment type="caution">
    <text evidence="4">The sequence shown here is derived from an EMBL/GenBank/DDBJ whole genome shotgun (WGS) entry which is preliminary data.</text>
</comment>
<dbReference type="InterPro" id="IPR036737">
    <property type="entry name" value="OmpA-like_sf"/>
</dbReference>
<keyword evidence="2" id="KW-0812">Transmembrane</keyword>
<keyword evidence="2" id="KW-1133">Transmembrane helix</keyword>
<dbReference type="RefSeq" id="WP_183978731.1">
    <property type="nucleotide sequence ID" value="NZ_JACIBY010000014.1"/>
</dbReference>
<dbReference type="InterPro" id="IPR009282">
    <property type="entry name" value="DUF937"/>
</dbReference>
<accession>A0A7W6ESX9</accession>
<dbReference type="SUPFAM" id="SSF103088">
    <property type="entry name" value="OmpA-like"/>
    <property type="match status" value="1"/>
</dbReference>